<organism evidence="1 2">
    <name type="scientific">Glossina morsitans morsitans</name>
    <name type="common">Savannah tsetse fly</name>
    <dbReference type="NCBI Taxonomy" id="37546"/>
    <lineage>
        <taxon>Eukaryota</taxon>
        <taxon>Metazoa</taxon>
        <taxon>Ecdysozoa</taxon>
        <taxon>Arthropoda</taxon>
        <taxon>Hexapoda</taxon>
        <taxon>Insecta</taxon>
        <taxon>Pterygota</taxon>
        <taxon>Neoptera</taxon>
        <taxon>Endopterygota</taxon>
        <taxon>Diptera</taxon>
        <taxon>Brachycera</taxon>
        <taxon>Muscomorpha</taxon>
        <taxon>Hippoboscoidea</taxon>
        <taxon>Glossinidae</taxon>
        <taxon>Glossina</taxon>
    </lineage>
</organism>
<keyword evidence="2" id="KW-1185">Reference proteome</keyword>
<dbReference type="AlphaFoldDB" id="A0A1B0F9Y1"/>
<proteinExistence type="predicted"/>
<dbReference type="VEuPathDB" id="VectorBase:GMOY000308"/>
<name>A0A1B0F9Y1_GLOMM</name>
<evidence type="ECO:0000313" key="1">
    <source>
        <dbReference type="EnsemblMetazoa" id="GMOY000308-PA"/>
    </source>
</evidence>
<reference evidence="1" key="1">
    <citation type="submission" date="2020-05" db="UniProtKB">
        <authorList>
            <consortium name="EnsemblMetazoa"/>
        </authorList>
    </citation>
    <scope>IDENTIFICATION</scope>
    <source>
        <strain evidence="1">Yale</strain>
    </source>
</reference>
<dbReference type="EMBL" id="CCAG010001947">
    <property type="status" value="NOT_ANNOTATED_CDS"/>
    <property type="molecule type" value="Genomic_DNA"/>
</dbReference>
<sequence length="30" mass="3434">MTKQKPSVQLRSERLNGMKLILVQVLVLNP</sequence>
<dbReference type="Proteomes" id="UP000092444">
    <property type="component" value="Unassembled WGS sequence"/>
</dbReference>
<accession>A0A1B0F9Y1</accession>
<dbReference type="EnsemblMetazoa" id="GMOY000308-RA">
    <property type="protein sequence ID" value="GMOY000308-PA"/>
    <property type="gene ID" value="GMOY000308"/>
</dbReference>
<protein>
    <submittedName>
        <fullName evidence="1">Uncharacterized protein</fullName>
    </submittedName>
</protein>
<evidence type="ECO:0000313" key="2">
    <source>
        <dbReference type="Proteomes" id="UP000092444"/>
    </source>
</evidence>